<sequence length="2110" mass="246604">MNDLRDEQLFLDEDTEKCSEEDQIAEQPDQDNTSTETKETDLPSVILSDEIQNIKTDGMSDNLTPTHVTLLSRSKTNSLIQHVGNRDSRERAGSLHHHFHGKRNSTTFDTTSESSPIKRPRLPPVSYPTLMKLLDKSPEEILTGMLDPNFQLNKFLNDKRMQERDDWVSSMTILLEKMTQCTESRERITMILEQLPNTLYLEGVYNKIRKLDPTTNKFNFKLIELFLKISNTLLVMIPHSADGFTKIFDRLELQFTKNKFESCEFEDAKEILDQVLERVKDIEKVYTTNKITTTQNDIGQPPNNYRQLHIVPDLMELLSEQRQYLRKNIVDGVYENAEQYLDIHFRLLREDFIGPLRDGIQQHLFKVKSKNYNVRIYENVQSFGSRLTPRNGIVYDLRLDAKLASRIRWANSRRLIYGNLLLLTFDNFHSCVFVTVEDRSQIERNFTISVKTLEDFDNSKENQINLDKIAASCSLTMIETMTYFEAYRPVLNALQMIRSDHQFPLAPFLLKLSNAMTPPDYIKPTTTYDFTPLLVDPNLPINYKQTHQVEKKYRTVPVLEKDQWPTSEQLHLNPKQYEALILALTNKVALIQGPPGTGKTYLGVRITEMLLHNRSVWRRFDEQSTPILMICHTNHALDQFLELIVNRLNISNGIIRVGSRCQNSSIQQFSLKNARQRARENRSLPKDIFHQKWDKLAEKVAIEEVLKSKQNEMEKSRITILSLSFFTQYPIIDQTHLLSLLAAYDGDTGDIALLQWLGLDSDFERIPDHFIHRERDVLPMKTNDTMKEMQEDEFNEEDEEEERRRHDDDIDLEEYAPTPRNLMDRRVSSTVEINSGRERQTVQNQENHYHRFIRYITESPTTFNDETVKRINGNIWQLHMEERYDLYRYWLLKYRQYLQNSLDNQSREYNQTVSTLAEYRQEEDYRLLKDSIIVAMTTTCAAKYHNVLEKLPEKVAIEEVLKSKQNEMENSRITILSLSFFTQYPIIDQTHLSSLLAAYDGDMGDIALLQWLGFYSDFERIPDHFIHRERDVLPMETNDTMKEMQEYEFNEEDEEEERRRHDDDIDLEEYAPTPGNLMDRRVSSTVEINSGKERQTVQNQENHNHRFIRYITESPTTFNDETVKRINDNIWQLHMEERYDLYRYWLLKYRQYLQNSLDNQSREYNQTVSTLAEYRQEEDYHLLKNSIIVAMTTTCAAKYHNVLEKLGSKIVIVEEAAASFEAHIITALSTKCEHLILIGDHVQLKPNPSVYRLAVKYQIDVSLFERLIKNKFPNVQLNIQHRMRPEIARLMKYFYDDLEDHVNVESERAPVRGIDSNLFFINHNHMEANVDDGRSYRNEFEAKYVIELAQYLIKQGYNPQQITVLTMYLGQRQFIAKLAKQRALLNGVRIMITDNYQGEENDIIILSLVRNNPEKNIGFLKTHNRICVALSRARCGLFVIGNMTLLAEVDDMWKQIVASVSETNNLGNGLSLSCRQHWRNKFIADKPESFAQRPEGGCRQTCDARLPCGHRCERMCHNYDLEHKDVVCHKQCPERLSCGHPCKKRCHIETPNRHNQCSVFVDKIIPECGHKIRIECYRTPTTSDCKKSSLRRLDCGHDAEVPCRIISSPSQLKRFFCPELCEKMLACEHKCIGKCGNCRAGKLHMACGEKCERQLICSHACKAPCAMNCPPCSRLCETRCAHSRCERKCRDICTPCKEPCAYISKHLRCTRFCSEPCDRGPCNEPCHQTLPCGIGICGEPCPPQCRCCDKSRVQEILFGTEEEPDARFVFLPDCGHIIEVTSLDQWIKDFENNPNNKTAIRFPECPRCRQRIYQCTRYMSILNRVHESISQVKRKILGNKSREEMDNRRTQLIAEYEKIKRNLQKINLDQSIKDLFSELYKENRFFSDDMFNLMTNILTFLNEIDAVLIDGRKKLKESMFEDLVNDPLRHIMKYLSEPRRNRNFAEQQLNDIQSEFKRIRRVIHIESLVSTLKQTLKEDEKECIDSMQHLTKKSGPFTDEDRQKFDDLVRKFEQIHHLPGLGITDSERINIVRALNISKGHWFICPNGHPYVITECGGASQESQCPDCGEQIGGQNHHLLESNRHFGLMDSSQHAAWSNEANLNLRHLPI</sequence>
<feature type="compositionally biased region" description="Basic residues" evidence="9">
    <location>
        <begin position="94"/>
        <end position="103"/>
    </location>
</feature>
<dbReference type="Pfam" id="PF13086">
    <property type="entry name" value="AAA_11"/>
    <property type="match status" value="2"/>
</dbReference>
<name>A0A814NWI3_9BILA</name>
<evidence type="ECO:0000313" key="12">
    <source>
        <dbReference type="Proteomes" id="UP000663889"/>
    </source>
</evidence>
<evidence type="ECO:0000256" key="8">
    <source>
        <dbReference type="SAM" id="Coils"/>
    </source>
</evidence>
<dbReference type="InterPro" id="IPR000967">
    <property type="entry name" value="Znf_NFX1"/>
</dbReference>
<comment type="caution">
    <text evidence="11">The sequence shown here is derived from an EMBL/GenBank/DDBJ whole genome shotgun (WGS) entry which is preliminary data.</text>
</comment>
<evidence type="ECO:0000256" key="1">
    <source>
        <dbReference type="ARBA" id="ARBA00004496"/>
    </source>
</evidence>
<keyword evidence="6" id="KW-0862">Zinc</keyword>
<evidence type="ECO:0000256" key="6">
    <source>
        <dbReference type="ARBA" id="ARBA00022833"/>
    </source>
</evidence>
<dbReference type="PANTHER" id="PTHR10887:SF341">
    <property type="entry name" value="NFX1-TYPE ZINC FINGER-CONTAINING PROTEIN 1"/>
    <property type="match status" value="1"/>
</dbReference>
<dbReference type="CDD" id="cd06008">
    <property type="entry name" value="NF-X1-zinc-finger"/>
    <property type="match status" value="1"/>
</dbReference>
<dbReference type="GO" id="GO:0002376">
    <property type="term" value="P:immune system process"/>
    <property type="evidence" value="ECO:0007669"/>
    <property type="project" value="UniProtKB-KW"/>
</dbReference>
<feature type="domain" description="RZ-type" evidence="10">
    <location>
        <begin position="2023"/>
        <end position="2094"/>
    </location>
</feature>
<proteinExistence type="predicted"/>
<dbReference type="InterPro" id="IPR057373">
    <property type="entry name" value="ZNFX1"/>
</dbReference>
<dbReference type="Proteomes" id="UP000663889">
    <property type="component" value="Unassembled WGS sequence"/>
</dbReference>
<feature type="compositionally biased region" description="Acidic residues" evidence="9">
    <location>
        <begin position="9"/>
        <end position="24"/>
    </location>
</feature>
<keyword evidence="3" id="KW-0479">Metal-binding</keyword>
<feature type="compositionally biased region" description="Acidic residues" evidence="9">
    <location>
        <begin position="790"/>
        <end position="801"/>
    </location>
</feature>
<dbReference type="GO" id="GO:0005737">
    <property type="term" value="C:cytoplasm"/>
    <property type="evidence" value="ECO:0007669"/>
    <property type="project" value="UniProtKB-SubCell"/>
</dbReference>
<evidence type="ECO:0000256" key="7">
    <source>
        <dbReference type="ARBA" id="ARBA00022859"/>
    </source>
</evidence>
<keyword evidence="4" id="KW-0677">Repeat</keyword>
<dbReference type="InterPro" id="IPR046439">
    <property type="entry name" value="ZF_RZ_dom"/>
</dbReference>
<dbReference type="InterPro" id="IPR045055">
    <property type="entry name" value="DNA2/NAM7-like"/>
</dbReference>
<feature type="region of interest" description="Disordered" evidence="9">
    <location>
        <begin position="89"/>
        <end position="123"/>
    </location>
</feature>
<accession>A0A814NWI3</accession>
<dbReference type="Pfam" id="PF13087">
    <property type="entry name" value="AAA_12"/>
    <property type="match status" value="1"/>
</dbReference>
<dbReference type="InterPro" id="IPR041677">
    <property type="entry name" value="DNA2/NAM7_AAA_11"/>
</dbReference>
<dbReference type="Gene3D" id="3.40.50.300">
    <property type="entry name" value="P-loop containing nucleotide triphosphate hydrolases"/>
    <property type="match status" value="3"/>
</dbReference>
<dbReference type="GO" id="GO:0008270">
    <property type="term" value="F:zinc ion binding"/>
    <property type="evidence" value="ECO:0007669"/>
    <property type="project" value="UniProtKB-KW"/>
</dbReference>
<evidence type="ECO:0000256" key="3">
    <source>
        <dbReference type="ARBA" id="ARBA00022723"/>
    </source>
</evidence>
<dbReference type="FunFam" id="3.40.50.300:FF:001366">
    <property type="entry name" value="ATP binding protein, putative"/>
    <property type="match status" value="1"/>
</dbReference>
<dbReference type="PANTHER" id="PTHR10887">
    <property type="entry name" value="DNA2/NAM7 HELICASE FAMILY"/>
    <property type="match status" value="1"/>
</dbReference>
<dbReference type="SUPFAM" id="SSF52540">
    <property type="entry name" value="P-loop containing nucleoside triphosphate hydrolases"/>
    <property type="match status" value="1"/>
</dbReference>
<comment type="subcellular location">
    <subcellularLocation>
        <location evidence="1">Cytoplasm</location>
    </subcellularLocation>
</comment>
<keyword evidence="8" id="KW-0175">Coiled coil</keyword>
<dbReference type="CDD" id="cd18808">
    <property type="entry name" value="SF1_C_Upf1"/>
    <property type="match status" value="1"/>
</dbReference>
<keyword evidence="5" id="KW-0863">Zinc-finger</keyword>
<organism evidence="11 12">
    <name type="scientific">Rotaria sordida</name>
    <dbReference type="NCBI Taxonomy" id="392033"/>
    <lineage>
        <taxon>Eukaryota</taxon>
        <taxon>Metazoa</taxon>
        <taxon>Spiralia</taxon>
        <taxon>Gnathifera</taxon>
        <taxon>Rotifera</taxon>
        <taxon>Eurotatoria</taxon>
        <taxon>Bdelloidea</taxon>
        <taxon>Philodinida</taxon>
        <taxon>Philodinidae</taxon>
        <taxon>Rotaria</taxon>
    </lineage>
</organism>
<evidence type="ECO:0000313" key="11">
    <source>
        <dbReference type="EMBL" id="CAF1099433.1"/>
    </source>
</evidence>
<dbReference type="Pfam" id="PF25396">
    <property type="entry name" value="ZNFX1"/>
    <property type="match status" value="1"/>
</dbReference>
<keyword evidence="7" id="KW-0391">Immunity</keyword>
<dbReference type="InterPro" id="IPR047187">
    <property type="entry name" value="SF1_C_Upf1"/>
</dbReference>
<dbReference type="PROSITE" id="PS51981">
    <property type="entry name" value="ZF_RZ"/>
    <property type="match status" value="1"/>
</dbReference>
<reference evidence="11" key="1">
    <citation type="submission" date="2021-02" db="EMBL/GenBank/DDBJ databases">
        <authorList>
            <person name="Nowell W R."/>
        </authorList>
    </citation>
    <scope>NUCLEOTIDE SEQUENCE</scope>
</reference>
<dbReference type="InterPro" id="IPR027417">
    <property type="entry name" value="P-loop_NTPase"/>
</dbReference>
<evidence type="ECO:0000259" key="10">
    <source>
        <dbReference type="PROSITE" id="PS51981"/>
    </source>
</evidence>
<feature type="compositionally biased region" description="Polar residues" evidence="9">
    <location>
        <begin position="104"/>
        <end position="115"/>
    </location>
</feature>
<feature type="region of interest" description="Disordered" evidence="9">
    <location>
        <begin position="790"/>
        <end position="814"/>
    </location>
</feature>
<feature type="coiled-coil region" evidence="8">
    <location>
        <begin position="1842"/>
        <end position="1869"/>
    </location>
</feature>
<feature type="region of interest" description="Disordered" evidence="9">
    <location>
        <begin position="1"/>
        <end position="41"/>
    </location>
</feature>
<keyword evidence="2" id="KW-0963">Cytoplasm</keyword>
<dbReference type="InterPro" id="IPR041679">
    <property type="entry name" value="DNA2/NAM7-like_C"/>
</dbReference>
<dbReference type="Pfam" id="PF20173">
    <property type="entry name" value="ZnF_RZ-type"/>
    <property type="match status" value="1"/>
</dbReference>
<dbReference type="EMBL" id="CAJNOU010000838">
    <property type="protein sequence ID" value="CAF1099433.1"/>
    <property type="molecule type" value="Genomic_DNA"/>
</dbReference>
<dbReference type="SMART" id="SM00438">
    <property type="entry name" value="ZnF_NFX"/>
    <property type="match status" value="3"/>
</dbReference>
<evidence type="ECO:0000256" key="4">
    <source>
        <dbReference type="ARBA" id="ARBA00022737"/>
    </source>
</evidence>
<evidence type="ECO:0000256" key="2">
    <source>
        <dbReference type="ARBA" id="ARBA00022490"/>
    </source>
</evidence>
<evidence type="ECO:0000256" key="9">
    <source>
        <dbReference type="SAM" id="MobiDB-lite"/>
    </source>
</evidence>
<evidence type="ECO:0000256" key="5">
    <source>
        <dbReference type="ARBA" id="ARBA00022771"/>
    </source>
</evidence>
<protein>
    <recommendedName>
        <fullName evidence="10">RZ-type domain-containing protein</fullName>
    </recommendedName>
</protein>
<gene>
    <name evidence="11" type="ORF">SEV965_LOCUS15791</name>
</gene>
<dbReference type="GO" id="GO:0031380">
    <property type="term" value="C:nuclear RNA-directed RNA polymerase complex"/>
    <property type="evidence" value="ECO:0007669"/>
    <property type="project" value="TreeGrafter"/>
</dbReference>
<dbReference type="GO" id="GO:0004386">
    <property type="term" value="F:helicase activity"/>
    <property type="evidence" value="ECO:0007669"/>
    <property type="project" value="InterPro"/>
</dbReference>
<dbReference type="GO" id="GO:0031048">
    <property type="term" value="P:regulatory ncRNA-mediated heterochromatin formation"/>
    <property type="evidence" value="ECO:0007669"/>
    <property type="project" value="TreeGrafter"/>
</dbReference>